<dbReference type="PRINTS" id="PR00039">
    <property type="entry name" value="HTHLYSR"/>
</dbReference>
<dbReference type="InterPro" id="IPR036390">
    <property type="entry name" value="WH_DNA-bd_sf"/>
</dbReference>
<keyword evidence="7" id="KW-1185">Reference proteome</keyword>
<evidence type="ECO:0000256" key="4">
    <source>
        <dbReference type="ARBA" id="ARBA00023163"/>
    </source>
</evidence>
<gene>
    <name evidence="6" type="ORF">NX784_21280</name>
</gene>
<dbReference type="Proteomes" id="UP001204151">
    <property type="component" value="Unassembled WGS sequence"/>
</dbReference>
<feature type="domain" description="HTH lysR-type" evidence="5">
    <location>
        <begin position="1"/>
        <end position="58"/>
    </location>
</feature>
<keyword evidence="2" id="KW-0805">Transcription regulation</keyword>
<evidence type="ECO:0000313" key="6">
    <source>
        <dbReference type="EMBL" id="MCS0584136.1"/>
    </source>
</evidence>
<dbReference type="CDD" id="cd05466">
    <property type="entry name" value="PBP2_LTTR_substrate"/>
    <property type="match status" value="1"/>
</dbReference>
<comment type="similarity">
    <text evidence="1">Belongs to the LysR transcriptional regulatory family.</text>
</comment>
<dbReference type="SUPFAM" id="SSF53850">
    <property type="entry name" value="Periplasmic binding protein-like II"/>
    <property type="match status" value="1"/>
</dbReference>
<dbReference type="Gene3D" id="3.40.190.10">
    <property type="entry name" value="Periplasmic binding protein-like II"/>
    <property type="match status" value="2"/>
</dbReference>
<dbReference type="PANTHER" id="PTHR30346">
    <property type="entry name" value="TRANSCRIPTIONAL DUAL REGULATOR HCAR-RELATED"/>
    <property type="match status" value="1"/>
</dbReference>
<dbReference type="Pfam" id="PF03466">
    <property type="entry name" value="LysR_substrate"/>
    <property type="match status" value="1"/>
</dbReference>
<dbReference type="InterPro" id="IPR005119">
    <property type="entry name" value="LysR_subst-bd"/>
</dbReference>
<comment type="caution">
    <text evidence="6">The sequence shown here is derived from an EMBL/GenBank/DDBJ whole genome shotgun (WGS) entry which is preliminary data.</text>
</comment>
<evidence type="ECO:0000256" key="3">
    <source>
        <dbReference type="ARBA" id="ARBA00023125"/>
    </source>
</evidence>
<evidence type="ECO:0000256" key="1">
    <source>
        <dbReference type="ARBA" id="ARBA00009437"/>
    </source>
</evidence>
<keyword evidence="4" id="KW-0804">Transcription</keyword>
<sequence length="302" mass="32621">MKLSQLHMLVAVADHGSFSAAAAQLDCTQSRISHAIAELERELDTRLLARTHEGSLPTEAGLRVLDKARRMLHLEDSLRASARAHDAIAGRVRIACFRSIGTHLLPYAAEALAARHPDLVLDIDDGCNDRLEVVAALRAGRADIGIAQLPVEEGFDVRPYVADDYVLVVPAARDFVLPVTWDQLDGLPFIRLGCTGADAILARCRAAGLETPAARTLGNDTSIAAMVARGMGWSILPRLATFPEPDDVRVLPLPIPARRQFALAGPRAAMASPRVKAVLDVLRDRRLLATTRVGLAGILHWS</sequence>
<dbReference type="InterPro" id="IPR000847">
    <property type="entry name" value="LysR_HTH_N"/>
</dbReference>
<dbReference type="PANTHER" id="PTHR30346:SF28">
    <property type="entry name" value="HTH-TYPE TRANSCRIPTIONAL REGULATOR CYNR"/>
    <property type="match status" value="1"/>
</dbReference>
<dbReference type="PROSITE" id="PS50931">
    <property type="entry name" value="HTH_LYSR"/>
    <property type="match status" value="1"/>
</dbReference>
<evidence type="ECO:0000256" key="2">
    <source>
        <dbReference type="ARBA" id="ARBA00023015"/>
    </source>
</evidence>
<name>A0ABT1ZW40_9BURK</name>
<protein>
    <submittedName>
        <fullName evidence="6">LysR family transcriptional regulator</fullName>
    </submittedName>
</protein>
<dbReference type="EMBL" id="JANUGW010000018">
    <property type="protein sequence ID" value="MCS0584136.1"/>
    <property type="molecule type" value="Genomic_DNA"/>
</dbReference>
<dbReference type="InterPro" id="IPR036388">
    <property type="entry name" value="WH-like_DNA-bd_sf"/>
</dbReference>
<dbReference type="SUPFAM" id="SSF46785">
    <property type="entry name" value="Winged helix' DNA-binding domain"/>
    <property type="match status" value="1"/>
</dbReference>
<organism evidence="6 7">
    <name type="scientific">Massilia pinisoli</name>
    <dbReference type="NCBI Taxonomy" id="1772194"/>
    <lineage>
        <taxon>Bacteria</taxon>
        <taxon>Pseudomonadati</taxon>
        <taxon>Pseudomonadota</taxon>
        <taxon>Betaproteobacteria</taxon>
        <taxon>Burkholderiales</taxon>
        <taxon>Oxalobacteraceae</taxon>
        <taxon>Telluria group</taxon>
        <taxon>Massilia</taxon>
    </lineage>
</organism>
<evidence type="ECO:0000313" key="7">
    <source>
        <dbReference type="Proteomes" id="UP001204151"/>
    </source>
</evidence>
<accession>A0ABT1ZW40</accession>
<proteinExistence type="inferred from homology"/>
<dbReference type="Gene3D" id="1.10.10.10">
    <property type="entry name" value="Winged helix-like DNA-binding domain superfamily/Winged helix DNA-binding domain"/>
    <property type="match status" value="1"/>
</dbReference>
<evidence type="ECO:0000259" key="5">
    <source>
        <dbReference type="PROSITE" id="PS50931"/>
    </source>
</evidence>
<dbReference type="Pfam" id="PF00126">
    <property type="entry name" value="HTH_1"/>
    <property type="match status" value="1"/>
</dbReference>
<dbReference type="RefSeq" id="WP_258818698.1">
    <property type="nucleotide sequence ID" value="NZ_JANUGW010000018.1"/>
</dbReference>
<keyword evidence="3" id="KW-0238">DNA-binding</keyword>
<reference evidence="6 7" key="1">
    <citation type="submission" date="2022-08" db="EMBL/GenBank/DDBJ databases">
        <title>Reclassification of Massilia species as members of the genera Telluria, Duganella, Pseudoduganella, Mokoshia gen. nov. and Zemynaea gen. nov. using orthogonal and non-orthogonal genome-based approaches.</title>
        <authorList>
            <person name="Bowman J.P."/>
        </authorList>
    </citation>
    <scope>NUCLEOTIDE SEQUENCE [LARGE SCALE GENOMIC DNA]</scope>
    <source>
        <strain evidence="6 7">JCM 31316</strain>
    </source>
</reference>